<gene>
    <name evidence="1" type="ORF">NVV95_04035</name>
</gene>
<dbReference type="RefSeq" id="WP_259485266.1">
    <property type="nucleotide sequence ID" value="NZ_JANTEZ010000002.1"/>
</dbReference>
<keyword evidence="2" id="KW-1185">Reference proteome</keyword>
<dbReference type="EMBL" id="JANTEZ010000002">
    <property type="protein sequence ID" value="MCS5713719.1"/>
    <property type="molecule type" value="Genomic_DNA"/>
</dbReference>
<dbReference type="PROSITE" id="PS51318">
    <property type="entry name" value="TAT"/>
    <property type="match status" value="1"/>
</dbReference>
<protein>
    <recommendedName>
        <fullName evidence="3">Right-handed parallel beta-helix repeat-containing protein</fullName>
    </recommendedName>
</protein>
<dbReference type="InterPro" id="IPR006626">
    <property type="entry name" value="PbH1"/>
</dbReference>
<proteinExistence type="predicted"/>
<name>A0ABT2GFP7_9MICO</name>
<dbReference type="SMART" id="SM00710">
    <property type="entry name" value="PbH1"/>
    <property type="match status" value="4"/>
</dbReference>
<accession>A0ABT2GFP7</accession>
<dbReference type="Proteomes" id="UP001165580">
    <property type="component" value="Unassembled WGS sequence"/>
</dbReference>
<organism evidence="1 2">
    <name type="scientific">Herbiconiux gentiana</name>
    <dbReference type="NCBI Taxonomy" id="2970912"/>
    <lineage>
        <taxon>Bacteria</taxon>
        <taxon>Bacillati</taxon>
        <taxon>Actinomycetota</taxon>
        <taxon>Actinomycetes</taxon>
        <taxon>Micrococcales</taxon>
        <taxon>Microbacteriaceae</taxon>
        <taxon>Herbiconiux</taxon>
    </lineage>
</organism>
<evidence type="ECO:0000313" key="1">
    <source>
        <dbReference type="EMBL" id="MCS5713719.1"/>
    </source>
</evidence>
<dbReference type="InterPro" id="IPR006311">
    <property type="entry name" value="TAT_signal"/>
</dbReference>
<sequence>MTAPGLTRRSFLLVAGGGAATVAAGLAGMVSLELATGGSLLGRPGVRTSDDPVLRELDGSDLDAAPALNAFLERAGSRATIDGRFVTDAAVELPESLAHLTFAAGSAIKVRGSHSGLARSGSIELREKTGHTMEEGAVSFRTDHADRYEVDEYLLLSGDNKVAGSSDKYGYLRRVTSIDGGTVNIDRPLPRTIDKSPRTSSVTLAPPVVIDGAGEVYNLDPRSGKKSLVTLRAVDQPIVSGIDVHSNGGIGVTVAHCRGGRIECTVRDLLDDGKDYFGYGVNVSGSTRDVFVGGFMTRVRHAVTTNAGSPIEGVGSAGEPEDCTFAPRAEDCSNKAIDTHRLGWGITMIPDVAGGAGGVQVRADNVRVLGGSVSGTTVSGITVASVVRVPPSIEGVTITDVTDGTGIRCRGPAHIRDCSISDTPGPAVELRSDSSIDGLTIRRGGEVGVRILGDNNSVREVTTDTRSTVAVVEAEKADNNTIVLRTSREPAGIVRRLFHLH</sequence>
<evidence type="ECO:0000313" key="2">
    <source>
        <dbReference type="Proteomes" id="UP001165580"/>
    </source>
</evidence>
<comment type="caution">
    <text evidence="1">The sequence shown here is derived from an EMBL/GenBank/DDBJ whole genome shotgun (WGS) entry which is preliminary data.</text>
</comment>
<reference evidence="1" key="1">
    <citation type="submission" date="2022-08" db="EMBL/GenBank/DDBJ databases">
        <authorList>
            <person name="Deng Y."/>
            <person name="Han X.-F."/>
            <person name="Zhang Y.-Q."/>
        </authorList>
    </citation>
    <scope>NUCLEOTIDE SEQUENCE</scope>
    <source>
        <strain evidence="1">CPCC 205716</strain>
    </source>
</reference>
<dbReference type="InterPro" id="IPR011050">
    <property type="entry name" value="Pectin_lyase_fold/virulence"/>
</dbReference>
<dbReference type="SUPFAM" id="SSF51126">
    <property type="entry name" value="Pectin lyase-like"/>
    <property type="match status" value="1"/>
</dbReference>
<evidence type="ECO:0008006" key="3">
    <source>
        <dbReference type="Google" id="ProtNLM"/>
    </source>
</evidence>